<sequence>MGKEKLSSFAVIMLVGYLGKNIGMKNWTTIRFWLIAIVLLFSFVTSNAQQTNPSKPQNNTNQHRTINNKQKKDSSNHKATTRAIAPTKKDTTHKSRNQSDSAHRTSKNILKKDSTKKAATLAPVVNHKDSTSRRNTTRQTVTQSSSPQKHFVRKKDPLWEKITTVPYLPLKAKPIYVMDEPHPYESKDILFFTVCGLFFLYGIVRTAFPKYTGSLFRNLVSFSSIDKSDYSMGQNNLPSLLLNILFCLSVGLLAALMIEELKNTDYPIWQVWLLGSIILASIYFVKFITIYASGWIFNASADANAYMYVVFMINKVIGVLSLPAILVFAFAENPALNSYIITIGGILLVVLLLYRYIVTFSVIARNLQLNAFHFFLYLCSVEIIPILVLYKLFSKDLINWI</sequence>
<feature type="transmembrane region" description="Helical" evidence="2">
    <location>
        <begin position="270"/>
        <end position="293"/>
    </location>
</feature>
<protein>
    <recommendedName>
        <fullName evidence="5">DUF4271 domain-containing protein</fullName>
    </recommendedName>
</protein>
<keyword evidence="2" id="KW-0472">Membrane</keyword>
<feature type="transmembrane region" description="Helical" evidence="2">
    <location>
        <begin position="189"/>
        <end position="208"/>
    </location>
</feature>
<feature type="compositionally biased region" description="Polar residues" evidence="1">
    <location>
        <begin position="133"/>
        <end position="148"/>
    </location>
</feature>
<accession>A0A2W5H1Y6</accession>
<feature type="region of interest" description="Disordered" evidence="1">
    <location>
        <begin position="48"/>
        <end position="151"/>
    </location>
</feature>
<feature type="transmembrane region" description="Helical" evidence="2">
    <location>
        <begin position="369"/>
        <end position="390"/>
    </location>
</feature>
<feature type="transmembrane region" description="Helical" evidence="2">
    <location>
        <begin position="305"/>
        <end position="330"/>
    </location>
</feature>
<keyword evidence="2" id="KW-1133">Transmembrane helix</keyword>
<gene>
    <name evidence="3" type="ORF">DI598_01725</name>
</gene>
<comment type="caution">
    <text evidence="3">The sequence shown here is derived from an EMBL/GenBank/DDBJ whole genome shotgun (WGS) entry which is preliminary data.</text>
</comment>
<evidence type="ECO:0000313" key="4">
    <source>
        <dbReference type="Proteomes" id="UP000249645"/>
    </source>
</evidence>
<dbReference type="Proteomes" id="UP000249645">
    <property type="component" value="Unassembled WGS sequence"/>
</dbReference>
<evidence type="ECO:0000313" key="3">
    <source>
        <dbReference type="EMBL" id="PZP52046.1"/>
    </source>
</evidence>
<evidence type="ECO:0008006" key="5">
    <source>
        <dbReference type="Google" id="ProtNLM"/>
    </source>
</evidence>
<feature type="transmembrane region" description="Helical" evidence="2">
    <location>
        <begin position="336"/>
        <end position="357"/>
    </location>
</feature>
<feature type="transmembrane region" description="Helical" evidence="2">
    <location>
        <begin position="240"/>
        <end position="258"/>
    </location>
</feature>
<keyword evidence="2" id="KW-0812">Transmembrane</keyword>
<proteinExistence type="predicted"/>
<evidence type="ECO:0000256" key="2">
    <source>
        <dbReference type="SAM" id="Phobius"/>
    </source>
</evidence>
<dbReference type="EMBL" id="QFOI01000014">
    <property type="protein sequence ID" value="PZP52046.1"/>
    <property type="molecule type" value="Genomic_DNA"/>
</dbReference>
<reference evidence="3 4" key="1">
    <citation type="submission" date="2017-11" db="EMBL/GenBank/DDBJ databases">
        <title>Infants hospitalized years apart are colonized by the same room-sourced microbial strains.</title>
        <authorList>
            <person name="Brooks B."/>
            <person name="Olm M.R."/>
            <person name="Firek B.A."/>
            <person name="Baker R."/>
            <person name="Thomas B.C."/>
            <person name="Morowitz M.J."/>
            <person name="Banfield J.F."/>
        </authorList>
    </citation>
    <scope>NUCLEOTIDE SEQUENCE [LARGE SCALE GENOMIC DNA]</scope>
    <source>
        <strain evidence="3">S2_009_000_R2_76</strain>
    </source>
</reference>
<dbReference type="Pfam" id="PF14093">
    <property type="entry name" value="DUF4271"/>
    <property type="match status" value="1"/>
</dbReference>
<organism evidence="3 4">
    <name type="scientific">Pseudopedobacter saltans</name>
    <dbReference type="NCBI Taxonomy" id="151895"/>
    <lineage>
        <taxon>Bacteria</taxon>
        <taxon>Pseudomonadati</taxon>
        <taxon>Bacteroidota</taxon>
        <taxon>Sphingobacteriia</taxon>
        <taxon>Sphingobacteriales</taxon>
        <taxon>Sphingobacteriaceae</taxon>
        <taxon>Pseudopedobacter</taxon>
    </lineage>
</organism>
<feature type="compositionally biased region" description="Polar residues" evidence="1">
    <location>
        <begin position="48"/>
        <end position="68"/>
    </location>
</feature>
<evidence type="ECO:0000256" key="1">
    <source>
        <dbReference type="SAM" id="MobiDB-lite"/>
    </source>
</evidence>
<dbReference type="InterPro" id="IPR025367">
    <property type="entry name" value="DUF4271"/>
</dbReference>
<dbReference type="AlphaFoldDB" id="A0A2W5H1Y6"/>
<name>A0A2W5H1Y6_9SPHI</name>